<dbReference type="Gene3D" id="2.170.140.10">
    <property type="entry name" value="Chitin binding domain"/>
    <property type="match status" value="1"/>
</dbReference>
<feature type="compositionally biased region" description="Polar residues" evidence="1">
    <location>
        <begin position="11"/>
        <end position="21"/>
    </location>
</feature>
<dbReference type="GO" id="GO:0005576">
    <property type="term" value="C:extracellular region"/>
    <property type="evidence" value="ECO:0007669"/>
    <property type="project" value="InterPro"/>
</dbReference>
<feature type="compositionally biased region" description="Acidic residues" evidence="1">
    <location>
        <begin position="76"/>
        <end position="87"/>
    </location>
</feature>
<dbReference type="AlphaFoldDB" id="A0A182R1Z2"/>
<evidence type="ECO:0000313" key="3">
    <source>
        <dbReference type="EnsemblMetazoa" id="AFUN000181-PA"/>
    </source>
</evidence>
<dbReference type="InterPro" id="IPR036508">
    <property type="entry name" value="Chitin-bd_dom_sf"/>
</dbReference>
<dbReference type="EnsemblMetazoa" id="AFUN000181-RA">
    <property type="protein sequence ID" value="AFUN000181-PA"/>
    <property type="gene ID" value="AFUN000181"/>
</dbReference>
<name>A0A182R1Z2_ANOFN</name>
<proteinExistence type="predicted"/>
<organism evidence="3">
    <name type="scientific">Anopheles funestus</name>
    <name type="common">African malaria mosquito</name>
    <dbReference type="NCBI Taxonomy" id="62324"/>
    <lineage>
        <taxon>Eukaryota</taxon>
        <taxon>Metazoa</taxon>
        <taxon>Ecdysozoa</taxon>
        <taxon>Arthropoda</taxon>
        <taxon>Hexapoda</taxon>
        <taxon>Insecta</taxon>
        <taxon>Pterygota</taxon>
        <taxon>Neoptera</taxon>
        <taxon>Endopterygota</taxon>
        <taxon>Diptera</taxon>
        <taxon>Nematocera</taxon>
        <taxon>Culicoidea</taxon>
        <taxon>Culicidae</taxon>
        <taxon>Anophelinae</taxon>
        <taxon>Anopheles</taxon>
    </lineage>
</organism>
<sequence length="370" mass="42799">MGDVLKIVINQAVTSVSTAPQMPQEDKPTEDNEDDDELGEPVQQDPPNESVEVLADDITFVEVDEETAPQMPQEDTPTEDNEDDDQLGEPVQQDPPNESVEVLADDITFVEVDEETEQGSLPVEENSKDSYITTTTFKPYFISESREPTPPSAKCPFSAKIPDAKTAKDEQQRTVEHRPEGQIVEDPYYYEVDPFCLTRHHVLIPAVPVILPQWCFVPDTPDFMCPRYDLGFHIAFAHETQRDMYYRCVYGQAILLKCPNLHYWDDERKICMLTTDFNHYQRQRYHPSQNLYDQATHHHCQHCRRNFLLPQELDPTAQCSDRILLACNTDGTLSVYECPGFYYYDRQIQLRWYADLERCDYPADGDGPWR</sequence>
<dbReference type="SUPFAM" id="SSF57625">
    <property type="entry name" value="Invertebrate chitin-binding proteins"/>
    <property type="match status" value="1"/>
</dbReference>
<dbReference type="VEuPathDB" id="VectorBase:AFUN000181"/>
<reference evidence="3" key="1">
    <citation type="submission" date="2020-05" db="UniProtKB">
        <authorList>
            <consortium name="EnsemblMetazoa"/>
        </authorList>
    </citation>
    <scope>IDENTIFICATION</scope>
    <source>
        <strain evidence="3">FUMOZ</strain>
    </source>
</reference>
<dbReference type="InterPro" id="IPR002557">
    <property type="entry name" value="Chitin-bd_dom"/>
</dbReference>
<feature type="domain" description="Chitin-binding type-2" evidence="2">
    <location>
        <begin position="222"/>
        <end position="271"/>
    </location>
</feature>
<accession>A0A182R1Z2</accession>
<protein>
    <recommendedName>
        <fullName evidence="2">Chitin-binding type-2 domain-containing protein</fullName>
    </recommendedName>
</protein>
<evidence type="ECO:0000259" key="2">
    <source>
        <dbReference type="PROSITE" id="PS50940"/>
    </source>
</evidence>
<dbReference type="SMART" id="SM00494">
    <property type="entry name" value="ChtBD2"/>
    <property type="match status" value="1"/>
</dbReference>
<evidence type="ECO:0000256" key="1">
    <source>
        <dbReference type="SAM" id="MobiDB-lite"/>
    </source>
</evidence>
<dbReference type="PROSITE" id="PS50940">
    <property type="entry name" value="CHIT_BIND_II"/>
    <property type="match status" value="1"/>
</dbReference>
<dbReference type="GO" id="GO:0008061">
    <property type="term" value="F:chitin binding"/>
    <property type="evidence" value="ECO:0007669"/>
    <property type="project" value="InterPro"/>
</dbReference>
<feature type="region of interest" description="Disordered" evidence="1">
    <location>
        <begin position="11"/>
        <end position="99"/>
    </location>
</feature>
<dbReference type="Pfam" id="PF01607">
    <property type="entry name" value="CBM_14"/>
    <property type="match status" value="1"/>
</dbReference>